<sequence length="328" mass="34700">MPGRNGTIHGGFARRSLLAAPALLALPARAQAPWPDRPIRIVVAFPAGSVTDTLIRHLAEPLARELGQPVLVDNRPGGNGVVGTESAARAGTDGHTWCVLSVTNGALAPYVVRKLPYDPVKDFAPIGFLAETAYILVVPADHPARDLRGLIALAKQKPGQLTFSYGNQSAHIASATLARMAGVEMSGIPYRGGPEALTDVIAGRIDCTFTDIPAGLPQVREGKLRAIAITQPEVFPLAPDIPPVATVLPGYGFRFWFGLAVPAGTPPAIVARANAAVNAVLGSAEFTERVAKLAYVPRPTEPEWFRTFLQGQIRELGERAREAGIDPG</sequence>
<feature type="chain" id="PRO_5020424990" evidence="2">
    <location>
        <begin position="31"/>
        <end position="328"/>
    </location>
</feature>
<organism evidence="3 4">
    <name type="scientific">Roseicella aquatilis</name>
    <dbReference type="NCBI Taxonomy" id="2527868"/>
    <lineage>
        <taxon>Bacteria</taxon>
        <taxon>Pseudomonadati</taxon>
        <taxon>Pseudomonadota</taxon>
        <taxon>Alphaproteobacteria</taxon>
        <taxon>Acetobacterales</taxon>
        <taxon>Roseomonadaceae</taxon>
        <taxon>Roseicella</taxon>
    </lineage>
</organism>
<keyword evidence="2" id="KW-0732">Signal</keyword>
<dbReference type="EMBL" id="SKBM01000003">
    <property type="protein sequence ID" value="TCZ65358.1"/>
    <property type="molecule type" value="Genomic_DNA"/>
</dbReference>
<dbReference type="Proteomes" id="UP000295023">
    <property type="component" value="Unassembled WGS sequence"/>
</dbReference>
<evidence type="ECO:0000313" key="3">
    <source>
        <dbReference type="EMBL" id="TCZ65358.1"/>
    </source>
</evidence>
<comment type="similarity">
    <text evidence="1">Belongs to the UPF0065 (bug) family.</text>
</comment>
<dbReference type="Gene3D" id="3.40.190.150">
    <property type="entry name" value="Bordetella uptake gene, domain 1"/>
    <property type="match status" value="1"/>
</dbReference>
<dbReference type="InterPro" id="IPR005064">
    <property type="entry name" value="BUG"/>
</dbReference>
<dbReference type="AlphaFoldDB" id="A0A4R4DTN6"/>
<name>A0A4R4DTN6_9PROT</name>
<dbReference type="PIRSF" id="PIRSF017082">
    <property type="entry name" value="YflP"/>
    <property type="match status" value="1"/>
</dbReference>
<comment type="caution">
    <text evidence="3">The sequence shown here is derived from an EMBL/GenBank/DDBJ whole genome shotgun (WGS) entry which is preliminary data.</text>
</comment>
<keyword evidence="4" id="KW-1185">Reference proteome</keyword>
<dbReference type="RefSeq" id="WP_132284834.1">
    <property type="nucleotide sequence ID" value="NZ_SKBM01000003.1"/>
</dbReference>
<dbReference type="PANTHER" id="PTHR42928:SF5">
    <property type="entry name" value="BLR1237 PROTEIN"/>
    <property type="match status" value="1"/>
</dbReference>
<evidence type="ECO:0000256" key="1">
    <source>
        <dbReference type="ARBA" id="ARBA00006987"/>
    </source>
</evidence>
<protein>
    <submittedName>
        <fullName evidence="3">Tripartite tricarboxylate transporter substrate binding protein</fullName>
    </submittedName>
</protein>
<evidence type="ECO:0000256" key="2">
    <source>
        <dbReference type="SAM" id="SignalP"/>
    </source>
</evidence>
<proteinExistence type="inferred from homology"/>
<evidence type="ECO:0000313" key="4">
    <source>
        <dbReference type="Proteomes" id="UP000295023"/>
    </source>
</evidence>
<reference evidence="3 4" key="1">
    <citation type="submission" date="2019-03" db="EMBL/GenBank/DDBJ databases">
        <title>Paracraurococcus aquatilis NE82 genome sequence.</title>
        <authorList>
            <person name="Zhao Y."/>
            <person name="Du Z."/>
        </authorList>
    </citation>
    <scope>NUCLEOTIDE SEQUENCE [LARGE SCALE GENOMIC DNA]</scope>
    <source>
        <strain evidence="3 4">NE82</strain>
    </source>
</reference>
<dbReference type="InterPro" id="IPR042100">
    <property type="entry name" value="Bug_dom1"/>
</dbReference>
<dbReference type="CDD" id="cd07012">
    <property type="entry name" value="PBP2_Bug_TTT"/>
    <property type="match status" value="1"/>
</dbReference>
<dbReference type="Pfam" id="PF03401">
    <property type="entry name" value="TctC"/>
    <property type="match status" value="1"/>
</dbReference>
<gene>
    <name evidence="3" type="ORF">EXY23_04070</name>
</gene>
<accession>A0A4R4DTN6</accession>
<dbReference type="PANTHER" id="PTHR42928">
    <property type="entry name" value="TRICARBOXYLATE-BINDING PROTEIN"/>
    <property type="match status" value="1"/>
</dbReference>
<feature type="signal peptide" evidence="2">
    <location>
        <begin position="1"/>
        <end position="30"/>
    </location>
</feature>
<dbReference type="SUPFAM" id="SSF53850">
    <property type="entry name" value="Periplasmic binding protein-like II"/>
    <property type="match status" value="1"/>
</dbReference>
<dbReference type="Gene3D" id="3.40.190.10">
    <property type="entry name" value="Periplasmic binding protein-like II"/>
    <property type="match status" value="1"/>
</dbReference>
<dbReference type="OrthoDB" id="7374966at2"/>